<dbReference type="RefSeq" id="WP_234044350.1">
    <property type="nucleotide sequence ID" value="NZ_JAENII010000001.1"/>
</dbReference>
<name>A0A934R749_9BACT</name>
<dbReference type="EMBL" id="JAENII010000001">
    <property type="protein sequence ID" value="MBK1825457.1"/>
    <property type="molecule type" value="Genomic_DNA"/>
</dbReference>
<evidence type="ECO:0000256" key="5">
    <source>
        <dbReference type="SAM" id="Phobius"/>
    </source>
</evidence>
<dbReference type="CDD" id="cd16917">
    <property type="entry name" value="HATPase_UhpB-NarQ-NarX-like"/>
    <property type="match status" value="1"/>
</dbReference>
<dbReference type="PANTHER" id="PTHR24421:SF63">
    <property type="entry name" value="SENSOR HISTIDINE KINASE DESK"/>
    <property type="match status" value="1"/>
</dbReference>
<dbReference type="GO" id="GO:0016020">
    <property type="term" value="C:membrane"/>
    <property type="evidence" value="ECO:0007669"/>
    <property type="project" value="InterPro"/>
</dbReference>
<gene>
    <name evidence="7" type="ORF">JIN81_00375</name>
</gene>
<dbReference type="SMART" id="SM00387">
    <property type="entry name" value="HATPase_c"/>
    <property type="match status" value="1"/>
</dbReference>
<keyword evidence="7" id="KW-0067">ATP-binding</keyword>
<evidence type="ECO:0000259" key="6">
    <source>
        <dbReference type="PROSITE" id="PS50109"/>
    </source>
</evidence>
<dbReference type="Gene3D" id="3.30.565.10">
    <property type="entry name" value="Histidine kinase-like ATPase, C-terminal domain"/>
    <property type="match status" value="1"/>
</dbReference>
<comment type="caution">
    <text evidence="7">The sequence shown here is derived from an EMBL/GenBank/DDBJ whole genome shotgun (WGS) entry which is preliminary data.</text>
</comment>
<dbReference type="GO" id="GO:0005524">
    <property type="term" value="F:ATP binding"/>
    <property type="evidence" value="ECO:0007669"/>
    <property type="project" value="UniProtKB-KW"/>
</dbReference>
<dbReference type="InterPro" id="IPR005467">
    <property type="entry name" value="His_kinase_dom"/>
</dbReference>
<dbReference type="Gene3D" id="2.130.10.10">
    <property type="entry name" value="YVTN repeat-like/Quinoprotein amine dehydrogenase"/>
    <property type="match status" value="3"/>
</dbReference>
<dbReference type="InterPro" id="IPR050482">
    <property type="entry name" value="Sensor_HK_TwoCompSys"/>
</dbReference>
<keyword evidence="5" id="KW-0812">Transmembrane</keyword>
<dbReference type="InterPro" id="IPR015943">
    <property type="entry name" value="WD40/YVTN_repeat-like_dom_sf"/>
</dbReference>
<keyword evidence="5" id="KW-0472">Membrane</keyword>
<dbReference type="Proteomes" id="UP000658278">
    <property type="component" value="Unassembled WGS sequence"/>
</dbReference>
<evidence type="ECO:0000256" key="3">
    <source>
        <dbReference type="ARBA" id="ARBA00023012"/>
    </source>
</evidence>
<dbReference type="SUPFAM" id="SSF55874">
    <property type="entry name" value="ATPase domain of HSP90 chaperone/DNA topoisomerase II/histidine kinase"/>
    <property type="match status" value="1"/>
</dbReference>
<dbReference type="AlphaFoldDB" id="A0A934R749"/>
<evidence type="ECO:0000256" key="4">
    <source>
        <dbReference type="SAM" id="MobiDB-lite"/>
    </source>
</evidence>
<dbReference type="InterPro" id="IPR003594">
    <property type="entry name" value="HATPase_dom"/>
</dbReference>
<dbReference type="Pfam" id="PF02518">
    <property type="entry name" value="HATPase_c"/>
    <property type="match status" value="1"/>
</dbReference>
<dbReference type="Pfam" id="PF07495">
    <property type="entry name" value="Y_Y_Y"/>
    <property type="match status" value="1"/>
</dbReference>
<dbReference type="PANTHER" id="PTHR24421">
    <property type="entry name" value="NITRATE/NITRITE SENSOR PROTEIN NARX-RELATED"/>
    <property type="match status" value="1"/>
</dbReference>
<dbReference type="InterPro" id="IPR011712">
    <property type="entry name" value="Sig_transdc_His_kin_sub3_dim/P"/>
</dbReference>
<evidence type="ECO:0000313" key="7">
    <source>
        <dbReference type="EMBL" id="MBK1825457.1"/>
    </source>
</evidence>
<dbReference type="InterPro" id="IPR013783">
    <property type="entry name" value="Ig-like_fold"/>
</dbReference>
<dbReference type="SUPFAM" id="SSF63829">
    <property type="entry name" value="Calcium-dependent phosphotriesterase"/>
    <property type="match status" value="2"/>
</dbReference>
<feature type="domain" description="Histidine kinase" evidence="6">
    <location>
        <begin position="787"/>
        <end position="981"/>
    </location>
</feature>
<keyword evidence="5" id="KW-1133">Transmembrane helix</keyword>
<keyword evidence="3" id="KW-0902">Two-component regulatory system</keyword>
<keyword evidence="1" id="KW-0808">Transferase</keyword>
<proteinExistence type="predicted"/>
<dbReference type="GO" id="GO:0000155">
    <property type="term" value="F:phosphorelay sensor kinase activity"/>
    <property type="evidence" value="ECO:0007669"/>
    <property type="project" value="InterPro"/>
</dbReference>
<evidence type="ECO:0000313" key="8">
    <source>
        <dbReference type="Proteomes" id="UP000658278"/>
    </source>
</evidence>
<dbReference type="PROSITE" id="PS50109">
    <property type="entry name" value="HIS_KIN"/>
    <property type="match status" value="1"/>
</dbReference>
<protein>
    <submittedName>
        <fullName evidence="7">ATP-binding protein</fullName>
    </submittedName>
</protein>
<organism evidence="7 8">
    <name type="scientific">Haloferula rosea</name>
    <dbReference type="NCBI Taxonomy" id="490093"/>
    <lineage>
        <taxon>Bacteria</taxon>
        <taxon>Pseudomonadati</taxon>
        <taxon>Verrucomicrobiota</taxon>
        <taxon>Verrucomicrobiia</taxon>
        <taxon>Verrucomicrobiales</taxon>
        <taxon>Verrucomicrobiaceae</taxon>
        <taxon>Haloferula</taxon>
    </lineage>
</organism>
<dbReference type="GO" id="GO:0046983">
    <property type="term" value="F:protein dimerization activity"/>
    <property type="evidence" value="ECO:0007669"/>
    <property type="project" value="InterPro"/>
</dbReference>
<evidence type="ECO:0000256" key="1">
    <source>
        <dbReference type="ARBA" id="ARBA00022679"/>
    </source>
</evidence>
<dbReference type="InterPro" id="IPR011123">
    <property type="entry name" value="Y_Y_Y"/>
</dbReference>
<reference evidence="7" key="1">
    <citation type="submission" date="2021-01" db="EMBL/GenBank/DDBJ databases">
        <title>Modified the classification status of verrucomicrobia.</title>
        <authorList>
            <person name="Feng X."/>
        </authorList>
    </citation>
    <scope>NUCLEOTIDE SEQUENCE</scope>
    <source>
        <strain evidence="7">KCTC 22201</strain>
    </source>
</reference>
<accession>A0A934R749</accession>
<feature type="region of interest" description="Disordered" evidence="4">
    <location>
        <begin position="962"/>
        <end position="981"/>
    </location>
</feature>
<evidence type="ECO:0000256" key="2">
    <source>
        <dbReference type="ARBA" id="ARBA00022777"/>
    </source>
</evidence>
<keyword evidence="2" id="KW-0418">Kinase</keyword>
<dbReference type="Pfam" id="PF07494">
    <property type="entry name" value="Reg_prop"/>
    <property type="match status" value="2"/>
</dbReference>
<dbReference type="Gene3D" id="2.60.40.10">
    <property type="entry name" value="Immunoglobulins"/>
    <property type="match status" value="1"/>
</dbReference>
<keyword evidence="8" id="KW-1185">Reference proteome</keyword>
<feature type="transmembrane region" description="Helical" evidence="5">
    <location>
        <begin position="742"/>
        <end position="764"/>
    </location>
</feature>
<feature type="region of interest" description="Disordered" evidence="4">
    <location>
        <begin position="925"/>
        <end position="953"/>
    </location>
</feature>
<dbReference type="InterPro" id="IPR011110">
    <property type="entry name" value="Reg_prop"/>
</dbReference>
<dbReference type="Gene3D" id="1.20.5.1930">
    <property type="match status" value="1"/>
</dbReference>
<keyword evidence="7" id="KW-0547">Nucleotide-binding</keyword>
<sequence length="981" mass="108557">MSILLAIGSAWAETGGSDWFYRAWQTEDGLPDNTVSGLAQTPDGYLWVGTNGGAMRFNGREFSPIPLHNVPRLPSRQIRSMIVDRKGSLWLALERGPVIRIGESSFRAFDRDDHGFEGVARFMVEDPQGRLWVGFSHQVFMIEGDRVSKPESIPSGINSGITCDQEGQVWLAKGGQLGRLNPEGFEPIRNFGEVGLSITPSIDSGLWIVAGSELLHMGPDEEFQSVTTLPANITINTLFADQERSVWIGTQLSGLIRVSDGRWERVPTSHPWVQCITEDRNGYIWAGTIGGGLNLIKRRTVSLQNKSNGFPFSTVRSTSTGPDGRIWAVSQGGRLAFRESGEWQRFQTKSGNERFNCVLAHANGRTWLGTQEHGLLRIHENSIKRFVRADGLASLFVRSVFAAKNGDLWIATDNPFRLHRLRDGKITALRDGGKFKAIRAFAEGADGTIWAGTSDGHLFRVGGDQLIKEEGAEEMPSIRTLQTTPDGSLWIGYAGEGLGHLKDGRYTRFTTEEGLYDDYISQIQDDGQGSLWIASNRGLFHVGLDDLLNHSPASRTKLRCRVFGRSDGLPSFQPSRDYCPSSSRGPDNQLYFATSNGLIEAHPHLTRQDSQSPPVVLEKVTVNNELAALYQARSMLMPGADKQTIDLSKDDPAITIPPDHDKITITFSALGLASPENTGVRYRLSPLDSNWEESDSQHSTTFTRLPAGKYKFQVTACNSRGVWNEVGASLDIIVEPFFWETWWFRIGGGLFTALAAGGIVFLGLRRKHHSQLRKMAAKRALEMERSRIARDIHDDLGASLTRISLLSQSSSVTPSESVLSQIQSTARHLMRSMDEVVWAIDPEHDSFDDLVNYISSYAQEFLSVANIRCRLEVPIAVPERPLSSQLRHNLFLAFKEALNNVVKYANASEVRITLEAEDDRFSLRVEDDGQGIDPNAPADPSRSNSGSGLNNMTNRMDEIGGTCIVESSPDRGTSVEFSVPF</sequence>
<feature type="compositionally biased region" description="Polar residues" evidence="4">
    <location>
        <begin position="941"/>
        <end position="953"/>
    </location>
</feature>
<dbReference type="Pfam" id="PF07730">
    <property type="entry name" value="HisKA_3"/>
    <property type="match status" value="1"/>
</dbReference>
<dbReference type="InterPro" id="IPR036890">
    <property type="entry name" value="HATPase_C_sf"/>
</dbReference>